<dbReference type="RefSeq" id="WP_284319009.1">
    <property type="nucleotide sequence ID" value="NZ_BSOB01000003.1"/>
</dbReference>
<keyword evidence="1" id="KW-0472">Membrane</keyword>
<dbReference type="EMBL" id="BSOB01000003">
    <property type="protein sequence ID" value="GLQ91232.1"/>
    <property type="molecule type" value="Genomic_DNA"/>
</dbReference>
<evidence type="ECO:0000256" key="1">
    <source>
        <dbReference type="SAM" id="Phobius"/>
    </source>
</evidence>
<name>A0ABQ5XJT2_9GAMM</name>
<dbReference type="Proteomes" id="UP001156670">
    <property type="component" value="Unassembled WGS sequence"/>
</dbReference>
<evidence type="ECO:0000313" key="3">
    <source>
        <dbReference type="Proteomes" id="UP001156670"/>
    </source>
</evidence>
<sequence length="199" mass="21159">MNIFPISLVSRFRQHGMISTLMALIVLVVSLLAAMALMRSVDTSNTVAGSLTFRQAALQEAEQAYVDAQQKITFSQPTSDNDKASLGYYAEPQPATARSAGDIPNVLVNLDTGNVGTVAKQNTNDDDIYYVVERLCQSSGTATAANCIVAGASALGGDSSNQTSDQLTPFNNGFSAPFRLTVRVNGRKGTVAYVQSILR</sequence>
<keyword evidence="1" id="KW-1133">Transmembrane helix</keyword>
<protein>
    <recommendedName>
        <fullName evidence="4">Type 4 fimbrial biogenesis protein PilX N-terminal domain-containing protein</fullName>
    </recommendedName>
</protein>
<evidence type="ECO:0008006" key="4">
    <source>
        <dbReference type="Google" id="ProtNLM"/>
    </source>
</evidence>
<evidence type="ECO:0000313" key="2">
    <source>
        <dbReference type="EMBL" id="GLQ91232.1"/>
    </source>
</evidence>
<feature type="transmembrane region" description="Helical" evidence="1">
    <location>
        <begin position="21"/>
        <end position="38"/>
    </location>
</feature>
<comment type="caution">
    <text evidence="2">The sequence shown here is derived from an EMBL/GenBank/DDBJ whole genome shotgun (WGS) entry which is preliminary data.</text>
</comment>
<keyword evidence="3" id="KW-1185">Reference proteome</keyword>
<accession>A0ABQ5XJT2</accession>
<proteinExistence type="predicted"/>
<reference evidence="3" key="1">
    <citation type="journal article" date="2019" name="Int. J. Syst. Evol. Microbiol.">
        <title>The Global Catalogue of Microorganisms (GCM) 10K type strain sequencing project: providing services to taxonomists for standard genome sequencing and annotation.</title>
        <authorList>
            <consortium name="The Broad Institute Genomics Platform"/>
            <consortium name="The Broad Institute Genome Sequencing Center for Infectious Disease"/>
            <person name="Wu L."/>
            <person name="Ma J."/>
        </authorList>
    </citation>
    <scope>NUCLEOTIDE SEQUENCE [LARGE SCALE GENOMIC DNA]</scope>
    <source>
        <strain evidence="3">NBRC 111980</strain>
    </source>
</reference>
<organism evidence="2 3">
    <name type="scientific">Dyella acidisoli</name>
    <dbReference type="NCBI Taxonomy" id="1867834"/>
    <lineage>
        <taxon>Bacteria</taxon>
        <taxon>Pseudomonadati</taxon>
        <taxon>Pseudomonadota</taxon>
        <taxon>Gammaproteobacteria</taxon>
        <taxon>Lysobacterales</taxon>
        <taxon>Rhodanobacteraceae</taxon>
        <taxon>Dyella</taxon>
    </lineage>
</organism>
<keyword evidence="1" id="KW-0812">Transmembrane</keyword>
<gene>
    <name evidence="2" type="ORF">GCM10007901_01820</name>
</gene>